<evidence type="ECO:0000313" key="11">
    <source>
        <dbReference type="Proteomes" id="UP001473302"/>
    </source>
</evidence>
<evidence type="ECO:0000256" key="7">
    <source>
        <dbReference type="ARBA" id="ARBA00023242"/>
    </source>
</evidence>
<comment type="caution">
    <text evidence="10">The sequence shown here is derived from an EMBL/GenBank/DDBJ whole genome shotgun (WGS) entry which is preliminary data.</text>
</comment>
<dbReference type="SUPFAM" id="SSF50249">
    <property type="entry name" value="Nucleic acid-binding proteins"/>
    <property type="match status" value="2"/>
</dbReference>
<sequence length="498" mass="57619">MTSQKYLDLLKENRLNSLAYYSSGNHSKASCIYATIVSTQEIKHPTSSRADAMLTFYVSDPSIPMGSASVCLFEQDIGKLDFVKEADIIIIQDFNLKLFNGKRQISMNRFTKYATFVINPLNLTCNKNYEITPVDKNIISLLEQYLKECKESMTADSTIRLPSRRPLLETCEIDENESKFFDYIGEVTNVHMEDNRATLSLTDYTLNPLPIRSYVEENIVAKEYIINCTVWDSLVNECKDLQPGNYVSLRNCVKKDHNPLEFSIRCKDNENKVLLLKIEEDNPCLQKLIERKKSYTAPKSLKKISYDDYPLSTEIYKVPRKFTSIKDIKLEKKPRKFQTQARVINYEPKDVEKWIRGWCDKCFVSSAAGIPCRKCNENTKPIYSVSIFLKDHTDEEIRVEAFGKSAEDLFFEIPAGLVLTDETLKEKLRKLITLATEGNFFEFALHSVEYKNGLVYQFMRTRFIYEVNESSGSEADESAEEDELYDEEEDELDDEEEE</sequence>
<keyword evidence="5" id="KW-0779">Telomere</keyword>
<gene>
    <name evidence="10" type="ORF">MFLAVUS_001902</name>
</gene>
<reference evidence="10 11" key="1">
    <citation type="submission" date="2024-04" db="EMBL/GenBank/DDBJ databases">
        <title>genome sequences of Mucor flavus KT1a and Helicostylum pulchrum KT1b strains isolated from the surface of a dry-aged beef.</title>
        <authorList>
            <person name="Toyotome T."/>
            <person name="Hosono M."/>
            <person name="Torimaru M."/>
            <person name="Fukuda K."/>
            <person name="Mikami N."/>
        </authorList>
    </citation>
    <scope>NUCLEOTIDE SEQUENCE [LARGE SCALE GENOMIC DNA]</scope>
    <source>
        <strain evidence="10 11">KT1a</strain>
    </source>
</reference>
<evidence type="ECO:0000256" key="8">
    <source>
        <dbReference type="SAM" id="MobiDB-lite"/>
    </source>
</evidence>
<comment type="similarity">
    <text evidence="3">Belongs to the telombin family.</text>
</comment>
<dbReference type="Gene3D" id="2.40.50.140">
    <property type="entry name" value="Nucleic acid-binding proteins"/>
    <property type="match status" value="3"/>
</dbReference>
<proteinExistence type="inferred from homology"/>
<dbReference type="EMBL" id="BAABUK010000003">
    <property type="protein sequence ID" value="GAA5808511.1"/>
    <property type="molecule type" value="Genomic_DNA"/>
</dbReference>
<evidence type="ECO:0000256" key="6">
    <source>
        <dbReference type="ARBA" id="ARBA00023125"/>
    </source>
</evidence>
<dbReference type="Pfam" id="PF16686">
    <property type="entry name" value="POT1PC"/>
    <property type="match status" value="1"/>
</dbReference>
<feature type="region of interest" description="Disordered" evidence="8">
    <location>
        <begin position="470"/>
        <end position="498"/>
    </location>
</feature>
<dbReference type="InterPro" id="IPR012340">
    <property type="entry name" value="NA-bd_OB-fold"/>
</dbReference>
<evidence type="ECO:0000256" key="2">
    <source>
        <dbReference type="ARBA" id="ARBA00004574"/>
    </source>
</evidence>
<organism evidence="10 11">
    <name type="scientific">Mucor flavus</name>
    <dbReference type="NCBI Taxonomy" id="439312"/>
    <lineage>
        <taxon>Eukaryota</taxon>
        <taxon>Fungi</taxon>
        <taxon>Fungi incertae sedis</taxon>
        <taxon>Mucoromycota</taxon>
        <taxon>Mucoromycotina</taxon>
        <taxon>Mucoromycetes</taxon>
        <taxon>Mucorales</taxon>
        <taxon>Mucorineae</taxon>
        <taxon>Mucoraceae</taxon>
        <taxon>Mucor</taxon>
    </lineage>
</organism>
<comment type="subcellular location">
    <subcellularLocation>
        <location evidence="2">Chromosome</location>
        <location evidence="2">Telomere</location>
    </subcellularLocation>
    <subcellularLocation>
        <location evidence="1">Nucleus</location>
    </subcellularLocation>
</comment>
<keyword evidence="4" id="KW-0158">Chromosome</keyword>
<dbReference type="Proteomes" id="UP001473302">
    <property type="component" value="Unassembled WGS sequence"/>
</dbReference>
<evidence type="ECO:0000313" key="10">
    <source>
        <dbReference type="EMBL" id="GAA5808511.1"/>
    </source>
</evidence>
<dbReference type="PANTHER" id="PTHR14513">
    <property type="entry name" value="PROTECTION OF TELOMERES 1"/>
    <property type="match status" value="1"/>
</dbReference>
<evidence type="ECO:0000256" key="3">
    <source>
        <dbReference type="ARBA" id="ARBA00008442"/>
    </source>
</evidence>
<keyword evidence="11" id="KW-1185">Reference proteome</keyword>
<feature type="domain" description="Protection of telomeres protein 1 ssDNA-binding" evidence="9">
    <location>
        <begin position="222"/>
        <end position="296"/>
    </location>
</feature>
<protein>
    <recommendedName>
        <fullName evidence="9">Protection of telomeres protein 1 ssDNA-binding domain-containing protein</fullName>
    </recommendedName>
</protein>
<accession>A0ABP9YNU2</accession>
<dbReference type="PANTHER" id="PTHR14513:SF0">
    <property type="entry name" value="PROTECTION OF TELOMERES PROTEIN 1"/>
    <property type="match status" value="1"/>
</dbReference>
<evidence type="ECO:0000256" key="4">
    <source>
        <dbReference type="ARBA" id="ARBA00022454"/>
    </source>
</evidence>
<evidence type="ECO:0000259" key="9">
    <source>
        <dbReference type="Pfam" id="PF16686"/>
    </source>
</evidence>
<keyword evidence="6" id="KW-0238">DNA-binding</keyword>
<keyword evidence="7" id="KW-0539">Nucleus</keyword>
<evidence type="ECO:0000256" key="5">
    <source>
        <dbReference type="ARBA" id="ARBA00022895"/>
    </source>
</evidence>
<dbReference type="InterPro" id="IPR028389">
    <property type="entry name" value="POT1"/>
</dbReference>
<name>A0ABP9YNU2_9FUNG</name>
<feature type="compositionally biased region" description="Acidic residues" evidence="8">
    <location>
        <begin position="474"/>
        <end position="498"/>
    </location>
</feature>
<dbReference type="InterPro" id="IPR032042">
    <property type="entry name" value="POT1PC"/>
</dbReference>
<evidence type="ECO:0000256" key="1">
    <source>
        <dbReference type="ARBA" id="ARBA00004123"/>
    </source>
</evidence>